<dbReference type="Proteomes" id="UP001185135">
    <property type="component" value="Segment"/>
</dbReference>
<proteinExistence type="predicted"/>
<dbReference type="EMBL" id="ON887157">
    <property type="protein sequence ID" value="WBR14373.1"/>
    <property type="molecule type" value="Genomic_DNA"/>
</dbReference>
<evidence type="ECO:0000313" key="1">
    <source>
        <dbReference type="EMBL" id="WBR14373.1"/>
    </source>
</evidence>
<evidence type="ECO:0000313" key="2">
    <source>
        <dbReference type="Proteomes" id="UP001185135"/>
    </source>
</evidence>
<reference evidence="1" key="1">
    <citation type="submission" date="2022-06" db="EMBL/GenBank/DDBJ databases">
        <authorList>
            <person name="Legendre M."/>
            <person name="Claverie J.-M."/>
            <person name="Alempic J.-M."/>
            <person name="Abergel C."/>
        </authorList>
    </citation>
    <scope>NUCLEOTIDE SEQUENCE</scope>
    <source>
        <strain evidence="1">Kuranda</strain>
    </source>
</reference>
<gene>
    <name evidence="1" type="ORF">pkur_cds_198</name>
</gene>
<name>A0AA95EGC7_9VIRU</name>
<organism evidence="1 2">
    <name type="scientific">Pandoravirus kuranda</name>
    <dbReference type="NCBI Taxonomy" id="3019033"/>
    <lineage>
        <taxon>Viruses</taxon>
        <taxon>Pandoravirus</taxon>
    </lineage>
</organism>
<sequence length="404" mass="42657">METYIANTASPVCAAPARVAPLVPHAPPDAISSPYLEGMDYYPPGSAQDMDPAPRVSALYDIPALTRAVEKLCKKDPAASLLLYATGEGAPLREACARARVAVLIGRNAIQISVTGGYYSLAATTLGVCGLLPLVESMVRGVLNGYLAWSTDDAALMRLRVPDALLCDAIMSRVRAPDQDGMRSSPVLEAAGISPDVTSMRDLTWWLVSPTHRLVAPGAPAIFGGRLAKATGHTLARETETVRIGNLAPGTFAAPPELIAAQNTVVHLVRSIHPRDILRLIGWPDAEPAPADVVPLVPSGDAAFWDRLRSFVDDAIVPYMPGGKGALIGCASLARSGLVPRLSQLFPVDFCIVSSHGLPCLFVAVRPMDQVMWKNAFEAVGSRCPFSSLPVSSPAVSVPDGAWA</sequence>
<accession>A0AA95EGC7</accession>
<protein>
    <submittedName>
        <fullName evidence="1">Uncharacterized protein</fullName>
    </submittedName>
</protein>